<dbReference type="GO" id="GO:0005886">
    <property type="term" value="C:plasma membrane"/>
    <property type="evidence" value="ECO:0007669"/>
    <property type="project" value="UniProtKB-SubCell"/>
</dbReference>
<feature type="transmembrane region" description="Helical" evidence="7">
    <location>
        <begin position="111"/>
        <end position="128"/>
    </location>
</feature>
<keyword evidence="5 7" id="KW-1133">Transmembrane helix</keyword>
<dbReference type="HOGENOM" id="CLU_019824_4_1_7"/>
<keyword evidence="3" id="KW-0997">Cell inner membrane</keyword>
<evidence type="ECO:0000313" key="9">
    <source>
        <dbReference type="EMBL" id="ABM29965.1"/>
    </source>
</evidence>
<dbReference type="PANTHER" id="PTHR33362">
    <property type="entry name" value="SIALIC ACID TRAP TRANSPORTER PERMEASE PROTEIN SIAT-RELATED"/>
    <property type="match status" value="1"/>
</dbReference>
<evidence type="ECO:0000313" key="10">
    <source>
        <dbReference type="Proteomes" id="UP000009173"/>
    </source>
</evidence>
<feature type="transmembrane region" description="Helical" evidence="7">
    <location>
        <begin position="170"/>
        <end position="190"/>
    </location>
</feature>
<dbReference type="Proteomes" id="UP000009173">
    <property type="component" value="Chromosome"/>
</dbReference>
<reference evidence="10" key="1">
    <citation type="journal article" date="2009" name="Environ. Microbiol.">
        <title>Contribution of mobile genetic elements to Desulfovibrio vulgaris genome plasticity.</title>
        <authorList>
            <person name="Walker C.B."/>
            <person name="Stolyar S."/>
            <person name="Chivian D."/>
            <person name="Pinel N."/>
            <person name="Gabster J.A."/>
            <person name="Dehal P.S."/>
            <person name="He Z."/>
            <person name="Yang Z.K."/>
            <person name="Yen H.C."/>
            <person name="Zhou J."/>
            <person name="Wall J.D."/>
            <person name="Hazen T.C."/>
            <person name="Arkin A.P."/>
            <person name="Stahl D.A."/>
        </authorList>
    </citation>
    <scope>NUCLEOTIDE SEQUENCE [LARGE SCALE GENOMIC DNA]</scope>
    <source>
        <strain evidence="10">DP4</strain>
    </source>
</reference>
<dbReference type="AlphaFoldDB" id="A0A0H3ADK2"/>
<evidence type="ECO:0000256" key="1">
    <source>
        <dbReference type="ARBA" id="ARBA00004429"/>
    </source>
</evidence>
<dbReference type="EMBL" id="CP000527">
    <property type="protein sequence ID" value="ABM29965.1"/>
    <property type="molecule type" value="Genomic_DNA"/>
</dbReference>
<feature type="transmembrane region" description="Helical" evidence="7">
    <location>
        <begin position="312"/>
        <end position="341"/>
    </location>
</feature>
<dbReference type="KEGG" id="dvl:Dvul_2954"/>
<dbReference type="Pfam" id="PF06808">
    <property type="entry name" value="DctM"/>
    <property type="match status" value="1"/>
</dbReference>
<feature type="transmembrane region" description="Helical" evidence="7">
    <location>
        <begin position="236"/>
        <end position="254"/>
    </location>
</feature>
<dbReference type="GO" id="GO:0022857">
    <property type="term" value="F:transmembrane transporter activity"/>
    <property type="evidence" value="ECO:0007669"/>
    <property type="project" value="TreeGrafter"/>
</dbReference>
<dbReference type="PIRSF" id="PIRSF006066">
    <property type="entry name" value="HI0050"/>
    <property type="match status" value="1"/>
</dbReference>
<keyword evidence="6 7" id="KW-0472">Membrane</keyword>
<evidence type="ECO:0000256" key="5">
    <source>
        <dbReference type="ARBA" id="ARBA00022989"/>
    </source>
</evidence>
<feature type="transmembrane region" description="Helical" evidence="7">
    <location>
        <begin position="266"/>
        <end position="292"/>
    </location>
</feature>
<evidence type="ECO:0000256" key="4">
    <source>
        <dbReference type="ARBA" id="ARBA00022692"/>
    </source>
</evidence>
<sequence length="426" mass="43402" precursor="true">MTALVLFGMLGLLFACNAPIMLAVGASAFAALLIKGGMDPMVAVQRLYAGADSFPLLAVPLFMTAGQLMSAGGISQRIVRLADTLVGHLPGGLAVVSVVSSMFFAGVSGSAAADTAAVGSILIPSMVARGYSPAFAGAVQAAAGSIGVVIPPSIPMIVFGALTGASIGKLFAGGVMPGLLMGITLSAWCVHEGLRSGRETRRFEPAAVWPALLRAGWSLGAPAIILGGIISGVCTATEAAAVAVVYAFLVGLFAHRELDLRRLPALLLDAAVTSGVVMSIIAAASLFGWVMAIERIPAALADAILAVGGEGWMLLLAVNILLLLAGTMLETTAALILLVPVLVQLLPRMGIDLIHLGVIVVMNLSIGMLTPPLGVCLMVSCGIARVPLATLARAVLPLLAVLVVDLMLVTYIPWFVAAFSTDIIAP</sequence>
<keyword evidence="4 7" id="KW-0812">Transmembrane</keyword>
<evidence type="ECO:0000256" key="2">
    <source>
        <dbReference type="ARBA" id="ARBA00022475"/>
    </source>
</evidence>
<evidence type="ECO:0000256" key="6">
    <source>
        <dbReference type="ARBA" id="ARBA00023136"/>
    </source>
</evidence>
<gene>
    <name evidence="9" type="ordered locus">Dvul_2954</name>
</gene>
<dbReference type="InterPro" id="IPR010656">
    <property type="entry name" value="DctM"/>
</dbReference>
<dbReference type="RefSeq" id="WP_010937320.1">
    <property type="nucleotide sequence ID" value="NC_008751.1"/>
</dbReference>
<evidence type="ECO:0000256" key="3">
    <source>
        <dbReference type="ARBA" id="ARBA00022519"/>
    </source>
</evidence>
<feature type="transmembrane region" description="Helical" evidence="7">
    <location>
        <begin position="135"/>
        <end position="158"/>
    </location>
</feature>
<name>A0A0H3ADK2_NITV4</name>
<evidence type="ECO:0000256" key="7">
    <source>
        <dbReference type="SAM" id="Phobius"/>
    </source>
</evidence>
<feature type="transmembrane region" description="Helical" evidence="7">
    <location>
        <begin position="394"/>
        <end position="419"/>
    </location>
</feature>
<dbReference type="InterPro" id="IPR004681">
    <property type="entry name" value="TRAP_DctM"/>
</dbReference>
<dbReference type="PANTHER" id="PTHR33362:SF3">
    <property type="entry name" value="SIALIC ACID TRAP TRANSPORTER PERMEASE PROTEIN SIAT"/>
    <property type="match status" value="1"/>
</dbReference>
<accession>A0A0H3ADK2</accession>
<keyword evidence="2" id="KW-1003">Cell membrane</keyword>
<evidence type="ECO:0000259" key="8">
    <source>
        <dbReference type="Pfam" id="PF06808"/>
    </source>
</evidence>
<feature type="transmembrane region" description="Helical" evidence="7">
    <location>
        <begin position="211"/>
        <end position="230"/>
    </location>
</feature>
<dbReference type="NCBIfam" id="TIGR00786">
    <property type="entry name" value="dctM"/>
    <property type="match status" value="1"/>
</dbReference>
<feature type="domain" description="TRAP C4-dicarboxylate transport system permease DctM subunit" evidence="8">
    <location>
        <begin position="7"/>
        <end position="415"/>
    </location>
</feature>
<feature type="transmembrane region" description="Helical" evidence="7">
    <location>
        <begin position="86"/>
        <end position="105"/>
    </location>
</feature>
<comment type="subcellular location">
    <subcellularLocation>
        <location evidence="1">Cell inner membrane</location>
        <topology evidence="1">Multi-pass membrane protein</topology>
    </subcellularLocation>
</comment>
<proteinExistence type="predicted"/>
<feature type="transmembrane region" description="Helical" evidence="7">
    <location>
        <begin position="54"/>
        <end position="74"/>
    </location>
</feature>
<organism evidence="9 10">
    <name type="scientific">Nitratidesulfovibrio vulgaris (strain DP4)</name>
    <name type="common">Desulfovibrio vulgaris</name>
    <dbReference type="NCBI Taxonomy" id="391774"/>
    <lineage>
        <taxon>Bacteria</taxon>
        <taxon>Pseudomonadati</taxon>
        <taxon>Thermodesulfobacteriota</taxon>
        <taxon>Desulfovibrionia</taxon>
        <taxon>Desulfovibrionales</taxon>
        <taxon>Desulfovibrionaceae</taxon>
        <taxon>Nitratidesulfovibrio</taxon>
    </lineage>
</organism>
<protein>
    <submittedName>
        <fullName evidence="9">TRAP dicarboxylate transporter, DctM subunit</fullName>
    </submittedName>
</protein>